<feature type="domain" description="HNH nuclease" evidence="1">
    <location>
        <begin position="74"/>
        <end position="125"/>
    </location>
</feature>
<evidence type="ECO:0000313" key="2">
    <source>
        <dbReference type="EMBL" id="RFM24519.1"/>
    </source>
</evidence>
<dbReference type="CDD" id="cd00085">
    <property type="entry name" value="HNHc"/>
    <property type="match status" value="1"/>
</dbReference>
<dbReference type="EMBL" id="PHFL01000039">
    <property type="protein sequence ID" value="RFM24519.1"/>
    <property type="molecule type" value="Genomic_DNA"/>
</dbReference>
<evidence type="ECO:0000259" key="1">
    <source>
        <dbReference type="SMART" id="SM00507"/>
    </source>
</evidence>
<protein>
    <submittedName>
        <fullName evidence="2">HNH endonuclease</fullName>
    </submittedName>
</protein>
<organism evidence="2 3">
    <name type="scientific">Candidatus Thermochlorobacter aerophilus</name>
    <dbReference type="NCBI Taxonomy" id="1868324"/>
    <lineage>
        <taxon>Bacteria</taxon>
        <taxon>Pseudomonadati</taxon>
        <taxon>Chlorobiota</taxon>
        <taxon>Chlorobiia</taxon>
        <taxon>Chlorobiales</taxon>
        <taxon>Candidatus Thermochlorobacteriaceae</taxon>
        <taxon>Candidatus Thermochlorobacter</taxon>
    </lineage>
</organism>
<gene>
    <name evidence="2" type="ORF">D0433_05920</name>
</gene>
<dbReference type="PANTHER" id="PTHR33877">
    <property type="entry name" value="SLL1193 PROTEIN"/>
    <property type="match status" value="1"/>
</dbReference>
<keyword evidence="2" id="KW-0378">Hydrolase</keyword>
<accession>A0A395M145</accession>
<dbReference type="PANTHER" id="PTHR33877:SF2">
    <property type="entry name" value="OS07G0170200 PROTEIN"/>
    <property type="match status" value="1"/>
</dbReference>
<sequence>MDRLNQKVLVLNQSYEPMSICDVRKAIILIFGGKAELVAAYPNQFVHSVSLHFPMPSVVRLMVFIAVPYKKIMLTRRNILRRDGNRCQYCGRADLPLTIDHIIPKSQGGSDTWENLVTACIKCNNKKANRTPEQAGMQLLRRPIRPSHIMFMQRFMGTISDTWKPYLFMS</sequence>
<dbReference type="InterPro" id="IPR052892">
    <property type="entry name" value="NA-targeting_endonuclease"/>
</dbReference>
<keyword evidence="2" id="KW-0540">Nuclease</keyword>
<dbReference type="AlphaFoldDB" id="A0A395M145"/>
<dbReference type="SMART" id="SM00507">
    <property type="entry name" value="HNHc"/>
    <property type="match status" value="1"/>
</dbReference>
<dbReference type="GO" id="GO:0008270">
    <property type="term" value="F:zinc ion binding"/>
    <property type="evidence" value="ECO:0007669"/>
    <property type="project" value="InterPro"/>
</dbReference>
<dbReference type="Proteomes" id="UP000266389">
    <property type="component" value="Unassembled WGS sequence"/>
</dbReference>
<keyword evidence="2" id="KW-0255">Endonuclease</keyword>
<reference evidence="2 3" key="1">
    <citation type="journal article" date="2011" name="ISME J.">
        <title>Community ecology of hot spring cyanobacterial mats: predominant populations and their functional potential.</title>
        <authorList>
            <person name="Klatt C.G."/>
            <person name="Wood J.M."/>
            <person name="Rusch D.B."/>
            <person name="Bateson M.M."/>
            <person name="Hamamura N."/>
            <person name="Heidelberg J.F."/>
            <person name="Grossman A.R."/>
            <person name="Bhaya D."/>
            <person name="Cohan F.M."/>
            <person name="Kuhl M."/>
            <person name="Bryant D.A."/>
            <person name="Ward D.M."/>
        </authorList>
    </citation>
    <scope>NUCLEOTIDE SEQUENCE [LARGE SCALE GENOMIC DNA]</scope>
    <source>
        <strain evidence="2">OS</strain>
    </source>
</reference>
<comment type="caution">
    <text evidence="2">The sequence shown here is derived from an EMBL/GenBank/DDBJ whole genome shotgun (WGS) entry which is preliminary data.</text>
</comment>
<dbReference type="InterPro" id="IPR003615">
    <property type="entry name" value="HNH_nuc"/>
</dbReference>
<dbReference type="GO" id="GO:0003676">
    <property type="term" value="F:nucleic acid binding"/>
    <property type="evidence" value="ECO:0007669"/>
    <property type="project" value="InterPro"/>
</dbReference>
<proteinExistence type="predicted"/>
<dbReference type="InterPro" id="IPR002711">
    <property type="entry name" value="HNH"/>
</dbReference>
<name>A0A395M145_9BACT</name>
<dbReference type="Gene3D" id="1.10.30.50">
    <property type="match status" value="1"/>
</dbReference>
<evidence type="ECO:0000313" key="3">
    <source>
        <dbReference type="Proteomes" id="UP000266389"/>
    </source>
</evidence>
<dbReference type="GO" id="GO:0004519">
    <property type="term" value="F:endonuclease activity"/>
    <property type="evidence" value="ECO:0007669"/>
    <property type="project" value="UniProtKB-KW"/>
</dbReference>
<dbReference type="Pfam" id="PF01844">
    <property type="entry name" value="HNH"/>
    <property type="match status" value="1"/>
</dbReference>